<dbReference type="GeneID" id="70290383"/>
<accession>A0A9P8CSR3</accession>
<dbReference type="RefSeq" id="XP_046121384.1">
    <property type="nucleotide sequence ID" value="XM_046259480.1"/>
</dbReference>
<name>A0A9P8CSR3_9HYPO</name>
<reference evidence="2" key="1">
    <citation type="journal article" date="2021" name="IMA Fungus">
        <title>Genomic characterization of three marine fungi, including Emericellopsis atlantica sp. nov. with signatures of a generalist lifestyle and marine biomass degradation.</title>
        <authorList>
            <person name="Hagestad O.C."/>
            <person name="Hou L."/>
            <person name="Andersen J.H."/>
            <person name="Hansen E.H."/>
            <person name="Altermark B."/>
            <person name="Li C."/>
            <person name="Kuhnert E."/>
            <person name="Cox R.J."/>
            <person name="Crous P.W."/>
            <person name="Spatafora J.W."/>
            <person name="Lail K."/>
            <person name="Amirebrahimi M."/>
            <person name="Lipzen A."/>
            <person name="Pangilinan J."/>
            <person name="Andreopoulos W."/>
            <person name="Hayes R.D."/>
            <person name="Ng V."/>
            <person name="Grigoriev I.V."/>
            <person name="Jackson S.A."/>
            <person name="Sutton T.D.S."/>
            <person name="Dobson A.D.W."/>
            <person name="Rama T."/>
        </authorList>
    </citation>
    <scope>NUCLEOTIDE SEQUENCE</scope>
    <source>
        <strain evidence="2">TS7</strain>
    </source>
</reference>
<gene>
    <name evidence="2" type="ORF">F5Z01DRAFT_390195</name>
</gene>
<evidence type="ECO:0000256" key="1">
    <source>
        <dbReference type="SAM" id="Phobius"/>
    </source>
</evidence>
<keyword evidence="3" id="KW-1185">Reference proteome</keyword>
<keyword evidence="1" id="KW-0812">Transmembrane</keyword>
<protein>
    <submittedName>
        <fullName evidence="2">Uncharacterized protein</fullName>
    </submittedName>
</protein>
<comment type="caution">
    <text evidence="2">The sequence shown here is derived from an EMBL/GenBank/DDBJ whole genome shotgun (WGS) entry which is preliminary data.</text>
</comment>
<proteinExistence type="predicted"/>
<evidence type="ECO:0000313" key="3">
    <source>
        <dbReference type="Proteomes" id="UP000887229"/>
    </source>
</evidence>
<evidence type="ECO:0000313" key="2">
    <source>
        <dbReference type="EMBL" id="KAG9257460.1"/>
    </source>
</evidence>
<dbReference type="EMBL" id="MU251245">
    <property type="protein sequence ID" value="KAG9257460.1"/>
    <property type="molecule type" value="Genomic_DNA"/>
</dbReference>
<keyword evidence="1" id="KW-1133">Transmembrane helix</keyword>
<dbReference type="Proteomes" id="UP000887229">
    <property type="component" value="Unassembled WGS sequence"/>
</dbReference>
<keyword evidence="1" id="KW-0472">Membrane</keyword>
<feature type="transmembrane region" description="Helical" evidence="1">
    <location>
        <begin position="29"/>
        <end position="50"/>
    </location>
</feature>
<dbReference type="AlphaFoldDB" id="A0A9P8CSR3"/>
<organism evidence="2 3">
    <name type="scientific">Emericellopsis atlantica</name>
    <dbReference type="NCBI Taxonomy" id="2614577"/>
    <lineage>
        <taxon>Eukaryota</taxon>
        <taxon>Fungi</taxon>
        <taxon>Dikarya</taxon>
        <taxon>Ascomycota</taxon>
        <taxon>Pezizomycotina</taxon>
        <taxon>Sordariomycetes</taxon>
        <taxon>Hypocreomycetidae</taxon>
        <taxon>Hypocreales</taxon>
        <taxon>Bionectriaceae</taxon>
        <taxon>Emericellopsis</taxon>
    </lineage>
</organism>
<sequence>MQEHKKEQTAQDTPALLFALCNRSRSRTALTLLLVAFTVLATVTPCALSVQASNKQTTNRSTKKSASVLDFGQELPTWDSIDHAQEPKDAQYHGTNGLARLASFTLTFRCYPPSSGKRNTGSTNAEPQSRFWQPPLEFSFVFQQGPSQSKRAFSLFFSWSERLASQAVGHSRFVSLGRT</sequence>